<dbReference type="InterPro" id="IPR016181">
    <property type="entry name" value="Acyl_CoA_acyltransferase"/>
</dbReference>
<dbReference type="SUPFAM" id="SSF55729">
    <property type="entry name" value="Acyl-CoA N-acyltransferases (Nat)"/>
    <property type="match status" value="1"/>
</dbReference>
<evidence type="ECO:0000259" key="3">
    <source>
        <dbReference type="PROSITE" id="PS51186"/>
    </source>
</evidence>
<dbReference type="PANTHER" id="PTHR43626:SF4">
    <property type="entry name" value="GCN5-RELATED N-ACETYLTRANSFERASE 2, CHLOROPLASTIC"/>
    <property type="match status" value="1"/>
</dbReference>
<keyword evidence="2" id="KW-0012">Acyltransferase</keyword>
<dbReference type="OrthoDB" id="9775804at2"/>
<accession>A0A427TWT6</accession>
<keyword evidence="1 4" id="KW-0808">Transferase</keyword>
<evidence type="ECO:0000256" key="2">
    <source>
        <dbReference type="ARBA" id="ARBA00023315"/>
    </source>
</evidence>
<dbReference type="EMBL" id="RSFW01000006">
    <property type="protein sequence ID" value="RSD28810.1"/>
    <property type="molecule type" value="Genomic_DNA"/>
</dbReference>
<proteinExistence type="predicted"/>
<dbReference type="Proteomes" id="UP000279911">
    <property type="component" value="Unassembled WGS sequence"/>
</dbReference>
<dbReference type="GO" id="GO:0005737">
    <property type="term" value="C:cytoplasm"/>
    <property type="evidence" value="ECO:0007669"/>
    <property type="project" value="TreeGrafter"/>
</dbReference>
<name>A0A427TWT6_9BACI</name>
<reference evidence="5" key="1">
    <citation type="submission" date="2018-12" db="EMBL/GenBank/DDBJ databases">
        <title>Bacillus chawlae sp. nov., Bacillus glennii sp. nov., and Bacillus saganii sp. nov. Isolated from the Vehicle Assembly Building at Kennedy Space Center where the Viking Spacecraft were Assembled.</title>
        <authorList>
            <person name="Seuylemezian A."/>
            <person name="Vaishampayan P."/>
        </authorList>
    </citation>
    <scope>NUCLEOTIDE SEQUENCE [LARGE SCALE GENOMIC DNA]</scope>
    <source>
        <strain evidence="5">DSM 13966</strain>
    </source>
</reference>
<comment type="caution">
    <text evidence="4">The sequence shown here is derived from an EMBL/GenBank/DDBJ whole genome shotgun (WGS) entry which is preliminary data.</text>
</comment>
<dbReference type="Gene3D" id="3.40.630.30">
    <property type="match status" value="1"/>
</dbReference>
<organism evidence="4 5">
    <name type="scientific">Mesobacillus subterraneus</name>
    <dbReference type="NCBI Taxonomy" id="285983"/>
    <lineage>
        <taxon>Bacteria</taxon>
        <taxon>Bacillati</taxon>
        <taxon>Bacillota</taxon>
        <taxon>Bacilli</taxon>
        <taxon>Bacillales</taxon>
        <taxon>Bacillaceae</taxon>
        <taxon>Mesobacillus</taxon>
    </lineage>
</organism>
<dbReference type="PROSITE" id="PS51186">
    <property type="entry name" value="GNAT"/>
    <property type="match status" value="1"/>
</dbReference>
<dbReference type="RefSeq" id="WP_125478772.1">
    <property type="nucleotide sequence ID" value="NZ_RSFW01000006.1"/>
</dbReference>
<feature type="domain" description="N-acetyltransferase" evidence="3">
    <location>
        <begin position="1"/>
        <end position="135"/>
    </location>
</feature>
<dbReference type="Pfam" id="PF00583">
    <property type="entry name" value="Acetyltransf_1"/>
    <property type="match status" value="1"/>
</dbReference>
<dbReference type="CDD" id="cd04301">
    <property type="entry name" value="NAT_SF"/>
    <property type="match status" value="1"/>
</dbReference>
<evidence type="ECO:0000256" key="1">
    <source>
        <dbReference type="ARBA" id="ARBA00022679"/>
    </source>
</evidence>
<gene>
    <name evidence="4" type="ORF">EJA10_04365</name>
</gene>
<dbReference type="InterPro" id="IPR000182">
    <property type="entry name" value="GNAT_dom"/>
</dbReference>
<dbReference type="AlphaFoldDB" id="A0A427TWT6"/>
<evidence type="ECO:0000313" key="5">
    <source>
        <dbReference type="Proteomes" id="UP000279911"/>
    </source>
</evidence>
<dbReference type="InterPro" id="IPR045039">
    <property type="entry name" value="NSI-like"/>
</dbReference>
<evidence type="ECO:0000313" key="4">
    <source>
        <dbReference type="EMBL" id="RSD28810.1"/>
    </source>
</evidence>
<dbReference type="PANTHER" id="PTHR43626">
    <property type="entry name" value="ACYL-COA N-ACYLTRANSFERASE"/>
    <property type="match status" value="1"/>
</dbReference>
<protein>
    <submittedName>
        <fullName evidence="4">GNAT family N-acetyltransferase</fullName>
    </submittedName>
</protein>
<sequence length="135" mass="15150">MIYKNNAAGISAGMLEGFFVGWPDAPDTETHIQLLKKSDKVIIAVDEEANRVIGFITAITDHTLSAYIPFLEVLPAYHNKGVGKELVSRMLKELEGTYMIDLMCDENLQPYYEQMGMIKSSGMIIRNYQNQSGKN</sequence>
<dbReference type="GO" id="GO:0008080">
    <property type="term" value="F:N-acetyltransferase activity"/>
    <property type="evidence" value="ECO:0007669"/>
    <property type="project" value="InterPro"/>
</dbReference>